<evidence type="ECO:0000256" key="1">
    <source>
        <dbReference type="ARBA" id="ARBA00004141"/>
    </source>
</evidence>
<evidence type="ECO:0000313" key="9">
    <source>
        <dbReference type="Proteomes" id="UP000266188"/>
    </source>
</evidence>
<gene>
    <name evidence="8" type="ORF">PHISCL_06600</name>
</gene>
<dbReference type="Pfam" id="PF07690">
    <property type="entry name" value="MFS_1"/>
    <property type="match status" value="1"/>
</dbReference>
<sequence length="392" mass="42783">MASTIFAPGVPQVLREFHSDNSALSSFMVSVYVIGFAIGPLVLSPTSEIYGRLPITHASNVVFLIASILCTVAVNMPMLIVFRLVMGFSGCVPVTLGEGLIADLMPVEKRGTSLTIWTIGPLLGPVIGPYRGPVVGGYMAFGAGWRWTLWLEAILGVVSTIACIFLLRETYGPTLLQRKAKRLQKETGHEMKTKFDKNETPAQVIVNPISRPTKMLIRSPIVMVLSLYISVVYSYMYLLFTTFTRVFEHLYGFNSGEAGLAYLGLGVGFCIGQMTVGPFADWYAKRQRTINGSMKPEDRLPPLLVGTSLVPIGLFWYGWSANALTHWIVPIIGTGFVGIGILYVFLPIQMYLIDAYTIYTASAIAANTVVRSIFGATIPLAGNALYDRLGLG</sequence>
<evidence type="ECO:0000259" key="7">
    <source>
        <dbReference type="PROSITE" id="PS50850"/>
    </source>
</evidence>
<dbReference type="STRING" id="2070753.A0A3A2ZNW1"/>
<keyword evidence="9" id="KW-1185">Reference proteome</keyword>
<feature type="transmembrane region" description="Helical" evidence="6">
    <location>
        <begin position="147"/>
        <end position="167"/>
    </location>
</feature>
<dbReference type="OrthoDB" id="5296287at2759"/>
<dbReference type="InterPro" id="IPR011701">
    <property type="entry name" value="MFS"/>
</dbReference>
<dbReference type="PANTHER" id="PTHR23502:SF68">
    <property type="entry name" value="MULTIDRUG TRANSPORTER, PUTATIVE (AFU_ORTHOLOGUE AFUA_3G01120)-RELATED"/>
    <property type="match status" value="1"/>
</dbReference>
<keyword evidence="5 6" id="KW-0472">Membrane</keyword>
<evidence type="ECO:0000256" key="2">
    <source>
        <dbReference type="ARBA" id="ARBA00008335"/>
    </source>
</evidence>
<name>A0A3A2ZNW1_9EURO</name>
<dbReference type="GO" id="GO:0016020">
    <property type="term" value="C:membrane"/>
    <property type="evidence" value="ECO:0007669"/>
    <property type="project" value="UniProtKB-SubCell"/>
</dbReference>
<dbReference type="Proteomes" id="UP000266188">
    <property type="component" value="Unassembled WGS sequence"/>
</dbReference>
<protein>
    <submittedName>
        <fullName evidence="8">Resistance protein</fullName>
    </submittedName>
</protein>
<feature type="transmembrane region" description="Helical" evidence="6">
    <location>
        <begin position="325"/>
        <end position="346"/>
    </location>
</feature>
<comment type="subcellular location">
    <subcellularLocation>
        <location evidence="1">Membrane</location>
        <topology evidence="1">Multi-pass membrane protein</topology>
    </subcellularLocation>
</comment>
<feature type="domain" description="Major facilitator superfamily (MFS) profile" evidence="7">
    <location>
        <begin position="1"/>
        <end position="392"/>
    </location>
</feature>
<feature type="transmembrane region" description="Helical" evidence="6">
    <location>
        <begin position="23"/>
        <end position="43"/>
    </location>
</feature>
<dbReference type="PANTHER" id="PTHR23502">
    <property type="entry name" value="MAJOR FACILITATOR SUPERFAMILY"/>
    <property type="match status" value="1"/>
</dbReference>
<evidence type="ECO:0000313" key="8">
    <source>
        <dbReference type="EMBL" id="RJE21054.1"/>
    </source>
</evidence>
<comment type="similarity">
    <text evidence="2">Belongs to the major facilitator superfamily.</text>
</comment>
<proteinExistence type="inferred from homology"/>
<dbReference type="EMBL" id="MVGC01000255">
    <property type="protein sequence ID" value="RJE21054.1"/>
    <property type="molecule type" value="Genomic_DNA"/>
</dbReference>
<dbReference type="CDD" id="cd17323">
    <property type="entry name" value="MFS_Tpo1_MDR_like"/>
    <property type="match status" value="1"/>
</dbReference>
<comment type="caution">
    <text evidence="8">The sequence shown here is derived from an EMBL/GenBank/DDBJ whole genome shotgun (WGS) entry which is preliminary data.</text>
</comment>
<feature type="transmembrane region" description="Helical" evidence="6">
    <location>
        <begin position="221"/>
        <end position="240"/>
    </location>
</feature>
<dbReference type="GO" id="GO:0022857">
    <property type="term" value="F:transmembrane transporter activity"/>
    <property type="evidence" value="ECO:0007669"/>
    <property type="project" value="InterPro"/>
</dbReference>
<dbReference type="Gene3D" id="1.20.1250.20">
    <property type="entry name" value="MFS general substrate transporter like domains"/>
    <property type="match status" value="1"/>
</dbReference>
<dbReference type="InterPro" id="IPR020846">
    <property type="entry name" value="MFS_dom"/>
</dbReference>
<keyword evidence="4 6" id="KW-1133">Transmembrane helix</keyword>
<feature type="transmembrane region" description="Helical" evidence="6">
    <location>
        <begin position="300"/>
        <end position="319"/>
    </location>
</feature>
<evidence type="ECO:0000256" key="4">
    <source>
        <dbReference type="ARBA" id="ARBA00022989"/>
    </source>
</evidence>
<evidence type="ECO:0000256" key="3">
    <source>
        <dbReference type="ARBA" id="ARBA00022692"/>
    </source>
</evidence>
<evidence type="ECO:0000256" key="6">
    <source>
        <dbReference type="SAM" id="Phobius"/>
    </source>
</evidence>
<feature type="transmembrane region" description="Helical" evidence="6">
    <location>
        <begin position="55"/>
        <end position="74"/>
    </location>
</feature>
<evidence type="ECO:0000256" key="5">
    <source>
        <dbReference type="ARBA" id="ARBA00023136"/>
    </source>
</evidence>
<dbReference type="InterPro" id="IPR036259">
    <property type="entry name" value="MFS_trans_sf"/>
</dbReference>
<reference evidence="9" key="1">
    <citation type="submission" date="2017-02" db="EMBL/GenBank/DDBJ databases">
        <authorList>
            <person name="Tafer H."/>
            <person name="Lopandic K."/>
        </authorList>
    </citation>
    <scope>NUCLEOTIDE SEQUENCE [LARGE SCALE GENOMIC DNA]</scope>
    <source>
        <strain evidence="9">CBS 366.77</strain>
    </source>
</reference>
<dbReference type="FunFam" id="1.20.1250.20:FF:000011">
    <property type="entry name" value="MFS multidrug transporter, putative"/>
    <property type="match status" value="1"/>
</dbReference>
<keyword evidence="3 6" id="KW-0812">Transmembrane</keyword>
<feature type="transmembrane region" description="Helical" evidence="6">
    <location>
        <begin position="260"/>
        <end position="280"/>
    </location>
</feature>
<organism evidence="8 9">
    <name type="scientific">Aspergillus sclerotialis</name>
    <dbReference type="NCBI Taxonomy" id="2070753"/>
    <lineage>
        <taxon>Eukaryota</taxon>
        <taxon>Fungi</taxon>
        <taxon>Dikarya</taxon>
        <taxon>Ascomycota</taxon>
        <taxon>Pezizomycotina</taxon>
        <taxon>Eurotiomycetes</taxon>
        <taxon>Eurotiomycetidae</taxon>
        <taxon>Eurotiales</taxon>
        <taxon>Aspergillaceae</taxon>
        <taxon>Aspergillus</taxon>
        <taxon>Aspergillus subgen. Polypaecilum</taxon>
    </lineage>
</organism>
<dbReference type="AlphaFoldDB" id="A0A3A2ZNW1"/>
<accession>A0A3A2ZNW1</accession>
<dbReference type="PROSITE" id="PS50850">
    <property type="entry name" value="MFS"/>
    <property type="match status" value="1"/>
</dbReference>
<dbReference type="SUPFAM" id="SSF103473">
    <property type="entry name" value="MFS general substrate transporter"/>
    <property type="match status" value="1"/>
</dbReference>
<feature type="transmembrane region" description="Helical" evidence="6">
    <location>
        <begin position="358"/>
        <end position="382"/>
    </location>
</feature>
<feature type="transmembrane region" description="Helical" evidence="6">
    <location>
        <begin position="80"/>
        <end position="102"/>
    </location>
</feature>